<sequence>MSKAEREKRGERLQLMLTNDEVEAVDTWRFEHRMPSRSAAVRALVRLGLDTTVRSGGSQASRITDVSSDDIGILTTDPRVEAALGSESGRAELPVFASDPIVAHGLRGILADAGIDAEPLLTSLSDVEGLIGKASSQPLILALDDTEIGLDEVSEIVSLSHGVVLVCLGTAEPTDLPDKLRGVHTLSRLSVPDSLVSVVNGLLKGEAQSRPESPTSEQSGPGSS</sequence>
<feature type="compositionally biased region" description="Polar residues" evidence="1">
    <location>
        <begin position="210"/>
        <end position="224"/>
    </location>
</feature>
<gene>
    <name evidence="2" type="ORF">H0I76_13245</name>
</gene>
<feature type="region of interest" description="Disordered" evidence="1">
    <location>
        <begin position="204"/>
        <end position="224"/>
    </location>
</feature>
<name>A0A8J7M9E7_9RHOB</name>
<accession>A0A8J7M9E7</accession>
<evidence type="ECO:0000256" key="1">
    <source>
        <dbReference type="SAM" id="MobiDB-lite"/>
    </source>
</evidence>
<reference evidence="2" key="1">
    <citation type="submission" date="2020-12" db="EMBL/GenBank/DDBJ databases">
        <title>Bacterial taxonomy.</title>
        <authorList>
            <person name="Pan X."/>
        </authorList>
    </citation>
    <scope>NUCLEOTIDE SEQUENCE</scope>
    <source>
        <strain evidence="2">M0105</strain>
    </source>
</reference>
<keyword evidence="3" id="KW-1185">Reference proteome</keyword>
<dbReference type="AlphaFoldDB" id="A0A8J7M9E7"/>
<evidence type="ECO:0000313" key="3">
    <source>
        <dbReference type="Proteomes" id="UP000655420"/>
    </source>
</evidence>
<organism evidence="2 3">
    <name type="scientific">Thermohalobaculum xanthum</name>
    <dbReference type="NCBI Taxonomy" id="2753746"/>
    <lineage>
        <taxon>Bacteria</taxon>
        <taxon>Pseudomonadati</taxon>
        <taxon>Pseudomonadota</taxon>
        <taxon>Alphaproteobacteria</taxon>
        <taxon>Rhodobacterales</taxon>
        <taxon>Paracoccaceae</taxon>
        <taxon>Thermohalobaculum</taxon>
    </lineage>
</organism>
<evidence type="ECO:0000313" key="2">
    <source>
        <dbReference type="EMBL" id="MBK0400158.1"/>
    </source>
</evidence>
<comment type="caution">
    <text evidence="2">The sequence shown here is derived from an EMBL/GenBank/DDBJ whole genome shotgun (WGS) entry which is preliminary data.</text>
</comment>
<dbReference type="RefSeq" id="WP_200610558.1">
    <property type="nucleotide sequence ID" value="NZ_JAEHHL010000007.1"/>
</dbReference>
<dbReference type="Proteomes" id="UP000655420">
    <property type="component" value="Unassembled WGS sequence"/>
</dbReference>
<proteinExistence type="predicted"/>
<protein>
    <submittedName>
        <fullName evidence="2">Uncharacterized protein</fullName>
    </submittedName>
</protein>
<dbReference type="EMBL" id="JAEHHL010000007">
    <property type="protein sequence ID" value="MBK0400158.1"/>
    <property type="molecule type" value="Genomic_DNA"/>
</dbReference>